<keyword evidence="2" id="KW-0784">Thiamine biosynthesis</keyword>
<sequence length="131" mass="13704">MPFILNDDIDLALEIDADGIHIGQEDESTMSARERIGDKILGVSAHNVEEAHAAVKAGADYLGVGPMYETSTKTDIREVQGPEVIELIREAGVILPIVGIGGISQGKVEAVIKAGPDGEDVISAISNAVSQ</sequence>
<dbReference type="Pfam" id="PF02581">
    <property type="entry name" value="TMP-TENI"/>
    <property type="match status" value="1"/>
</dbReference>
<protein>
    <submittedName>
        <fullName evidence="4">Thiamine phosphate synthase</fullName>
        <ecNumber evidence="4">2.5.1.3</ecNumber>
    </submittedName>
</protein>
<dbReference type="RefSeq" id="WP_377929299.1">
    <property type="nucleotide sequence ID" value="NZ_JBHUEM010000028.1"/>
</dbReference>
<dbReference type="InterPro" id="IPR013785">
    <property type="entry name" value="Aldolase_TIM"/>
</dbReference>
<evidence type="ECO:0000259" key="3">
    <source>
        <dbReference type="Pfam" id="PF02581"/>
    </source>
</evidence>
<dbReference type="SUPFAM" id="SSF51391">
    <property type="entry name" value="Thiamin phosphate synthase"/>
    <property type="match status" value="1"/>
</dbReference>
<gene>
    <name evidence="4" type="ORF">ACFSCX_15825</name>
</gene>
<evidence type="ECO:0000313" key="5">
    <source>
        <dbReference type="Proteomes" id="UP001597214"/>
    </source>
</evidence>
<dbReference type="Gene3D" id="3.20.20.70">
    <property type="entry name" value="Aldolase class I"/>
    <property type="match status" value="1"/>
</dbReference>
<comment type="caution">
    <text evidence="4">The sequence shown here is derived from an EMBL/GenBank/DDBJ whole genome shotgun (WGS) entry which is preliminary data.</text>
</comment>
<proteinExistence type="predicted"/>
<dbReference type="EMBL" id="JBHUEM010000028">
    <property type="protein sequence ID" value="MFD1738006.1"/>
    <property type="molecule type" value="Genomic_DNA"/>
</dbReference>
<comment type="pathway">
    <text evidence="1">Cofactor biosynthesis; thiamine diphosphate biosynthesis.</text>
</comment>
<reference evidence="5" key="1">
    <citation type="journal article" date="2019" name="Int. J. Syst. Evol. Microbiol.">
        <title>The Global Catalogue of Microorganisms (GCM) 10K type strain sequencing project: providing services to taxonomists for standard genome sequencing and annotation.</title>
        <authorList>
            <consortium name="The Broad Institute Genomics Platform"/>
            <consortium name="The Broad Institute Genome Sequencing Center for Infectious Disease"/>
            <person name="Wu L."/>
            <person name="Ma J."/>
        </authorList>
    </citation>
    <scope>NUCLEOTIDE SEQUENCE [LARGE SCALE GENOMIC DNA]</scope>
    <source>
        <strain evidence="5">CCUG 49339</strain>
    </source>
</reference>
<dbReference type="PANTHER" id="PTHR20857">
    <property type="entry name" value="THIAMINE-PHOSPHATE PYROPHOSPHORYLASE"/>
    <property type="match status" value="1"/>
</dbReference>
<evidence type="ECO:0000313" key="4">
    <source>
        <dbReference type="EMBL" id="MFD1738006.1"/>
    </source>
</evidence>
<keyword evidence="5" id="KW-1185">Reference proteome</keyword>
<dbReference type="InterPro" id="IPR036206">
    <property type="entry name" value="ThiamineP_synth_sf"/>
</dbReference>
<accession>A0ABW4LT13</accession>
<organism evidence="4 5">
    <name type="scientific">Bacillus salitolerans</name>
    <dbReference type="NCBI Taxonomy" id="1437434"/>
    <lineage>
        <taxon>Bacteria</taxon>
        <taxon>Bacillati</taxon>
        <taxon>Bacillota</taxon>
        <taxon>Bacilli</taxon>
        <taxon>Bacillales</taxon>
        <taxon>Bacillaceae</taxon>
        <taxon>Bacillus</taxon>
    </lineage>
</organism>
<dbReference type="EC" id="2.5.1.3" evidence="4"/>
<dbReference type="GO" id="GO:0004789">
    <property type="term" value="F:thiamine-phosphate diphosphorylase activity"/>
    <property type="evidence" value="ECO:0007669"/>
    <property type="project" value="UniProtKB-EC"/>
</dbReference>
<keyword evidence="4" id="KW-0808">Transferase</keyword>
<evidence type="ECO:0000256" key="1">
    <source>
        <dbReference type="ARBA" id="ARBA00004948"/>
    </source>
</evidence>
<dbReference type="CDD" id="cd00564">
    <property type="entry name" value="TMP_TenI"/>
    <property type="match status" value="1"/>
</dbReference>
<evidence type="ECO:0000256" key="2">
    <source>
        <dbReference type="ARBA" id="ARBA00022977"/>
    </source>
</evidence>
<dbReference type="InterPro" id="IPR022998">
    <property type="entry name" value="ThiamineP_synth_TenI"/>
</dbReference>
<dbReference type="Proteomes" id="UP001597214">
    <property type="component" value="Unassembled WGS sequence"/>
</dbReference>
<feature type="domain" description="Thiamine phosphate synthase/TenI" evidence="3">
    <location>
        <begin position="2"/>
        <end position="125"/>
    </location>
</feature>
<name>A0ABW4LT13_9BACI</name>
<dbReference type="PANTHER" id="PTHR20857:SF15">
    <property type="entry name" value="THIAMINE-PHOSPHATE SYNTHASE"/>
    <property type="match status" value="1"/>
</dbReference>